<keyword evidence="1" id="KW-1133">Transmembrane helix</keyword>
<feature type="transmembrane region" description="Helical" evidence="1">
    <location>
        <begin position="56"/>
        <end position="78"/>
    </location>
</feature>
<evidence type="ECO:0000256" key="1">
    <source>
        <dbReference type="SAM" id="Phobius"/>
    </source>
</evidence>
<accession>E1RGM7</accession>
<dbReference type="Proteomes" id="UP000006565">
    <property type="component" value="Chromosome"/>
</dbReference>
<feature type="transmembrane region" description="Helical" evidence="1">
    <location>
        <begin position="99"/>
        <end position="123"/>
    </location>
</feature>
<evidence type="ECO:0000313" key="2">
    <source>
        <dbReference type="EMBL" id="ADN36322.1"/>
    </source>
</evidence>
<feature type="transmembrane region" description="Helical" evidence="1">
    <location>
        <begin position="143"/>
        <end position="162"/>
    </location>
</feature>
<protein>
    <submittedName>
        <fullName evidence="2">Uncharacterized protein</fullName>
    </submittedName>
</protein>
<dbReference type="AlphaFoldDB" id="E1RGM7"/>
<sequence precursor="true">MTEKSTENREIPLSGILKITLAYGFVGFAAIIVLYVIMNVFWAASMMNILYSIGLVQTYIMVLFVQFSAGFFAQIAIYRRDRAEGPEADGEPGSLQVKFSWYGLLGGLFTGIYIFLFPTVIILLASFGSSGLMHSLTNIFNNFFPFVISGLIGGVAGSYYAGSLLKKGFPGGEDPNRALQEKFACFALTALLIVFVPLFFGLAAAHLQEPEVISYGEYNSNNLVLLKIDPYGNRTWETDPITTTNTQPGTVLEMENGSYALFGYEFSTHGNLNTLTYVSKDGTISDPVPFLRGDGETGSPVEIPGSGFLISYYGKNILGLDYNGSITGQYSIPESLKQNENSVKIVPVDGNKLLISRGVDCAFMDSSGNISGTRSFAYEGYTGRPYKMTINDVAPAYNGGYILCIKDDKSGDLKAIWLDDNLNPVKEEIIGTSHASYISIDSGSDGNIIIVRDVDRPEDNPADYKEYFHIYYPDSGTYHDVMTGNSFPEIFVDGNSGYTLFSVRDKWLSDEKELVMETCDFDETCSDSIKLLEGELKGVKIMQTSDGGYLIAYLTGGEEE</sequence>
<evidence type="ECO:0000313" key="3">
    <source>
        <dbReference type="Proteomes" id="UP000006565"/>
    </source>
</evidence>
<dbReference type="EMBL" id="CP002117">
    <property type="protein sequence ID" value="ADN36322.1"/>
    <property type="molecule type" value="Genomic_DNA"/>
</dbReference>
<keyword evidence="1" id="KW-0812">Transmembrane</keyword>
<dbReference type="RefSeq" id="WP_013329499.1">
    <property type="nucleotide sequence ID" value="NC_014507.1"/>
</dbReference>
<keyword evidence="3" id="KW-1185">Reference proteome</keyword>
<dbReference type="eggNOG" id="arCOG02559">
    <property type="taxonomic scope" value="Archaea"/>
</dbReference>
<feature type="transmembrane region" description="Helical" evidence="1">
    <location>
        <begin position="183"/>
        <end position="205"/>
    </location>
</feature>
<dbReference type="HOGENOM" id="CLU_486289_0_0_2"/>
<gene>
    <name evidence="2" type="ordered locus">Mpet_1565</name>
</gene>
<feature type="transmembrane region" description="Helical" evidence="1">
    <location>
        <begin position="21"/>
        <end position="44"/>
    </location>
</feature>
<dbReference type="STRING" id="679926.Mpet_1565"/>
<dbReference type="KEGG" id="mpi:Mpet_1565"/>
<name>E1RGM7_METP4</name>
<organism evidence="2 3">
    <name type="scientific">Methanolacinia petrolearia (strain DSM 11571 / OCM 486 / SEBR 4847)</name>
    <name type="common">Methanoplanus petrolearius</name>
    <dbReference type="NCBI Taxonomy" id="679926"/>
    <lineage>
        <taxon>Archaea</taxon>
        <taxon>Methanobacteriati</taxon>
        <taxon>Methanobacteriota</taxon>
        <taxon>Stenosarchaea group</taxon>
        <taxon>Methanomicrobia</taxon>
        <taxon>Methanomicrobiales</taxon>
        <taxon>Methanomicrobiaceae</taxon>
        <taxon>Methanolacinia</taxon>
    </lineage>
</organism>
<dbReference type="OrthoDB" id="109916at2157"/>
<reference evidence="2 3" key="1">
    <citation type="journal article" date="2010" name="Stand. Genomic Sci.">
        <title>Complete genome sequence of Methanoplanus petrolearius type strain (SEBR 4847).</title>
        <authorList>
            <person name="Brambilla E."/>
            <person name="Djao O.D."/>
            <person name="Daligault H."/>
            <person name="Lapidus A."/>
            <person name="Lucas S."/>
            <person name="Hammon N."/>
            <person name="Nolan M."/>
            <person name="Tice H."/>
            <person name="Cheng J.F."/>
            <person name="Han C."/>
            <person name="Tapia R."/>
            <person name="Goodwin L."/>
            <person name="Pitluck S."/>
            <person name="Liolios K."/>
            <person name="Ivanova N."/>
            <person name="Mavromatis K."/>
            <person name="Mikhailova N."/>
            <person name="Pati A."/>
            <person name="Chen A."/>
            <person name="Palaniappan K."/>
            <person name="Land M."/>
            <person name="Hauser L."/>
            <person name="Chang Y.J."/>
            <person name="Jeffries C.D."/>
            <person name="Rohde M."/>
            <person name="Spring S."/>
            <person name="Sikorski J."/>
            <person name="Goker M."/>
            <person name="Woyke T."/>
            <person name="Bristow J."/>
            <person name="Eisen J.A."/>
            <person name="Markowitz V."/>
            <person name="Hugenholtz P."/>
            <person name="Kyrpides N.C."/>
            <person name="Klenk H.P."/>
        </authorList>
    </citation>
    <scope>NUCLEOTIDE SEQUENCE [LARGE SCALE GENOMIC DNA]</scope>
    <source>
        <strain evidence="3">DSM 11571 / OCM 486 / SEBR 4847</strain>
    </source>
</reference>
<dbReference type="GeneID" id="9744036"/>
<keyword evidence="1" id="KW-0472">Membrane</keyword>
<proteinExistence type="predicted"/>